<feature type="compositionally biased region" description="Acidic residues" evidence="1">
    <location>
        <begin position="163"/>
        <end position="196"/>
    </location>
</feature>
<dbReference type="OrthoDB" id="2287482at2759"/>
<dbReference type="Proteomes" id="UP000054107">
    <property type="component" value="Unassembled WGS sequence"/>
</dbReference>
<feature type="compositionally biased region" description="Low complexity" evidence="1">
    <location>
        <begin position="145"/>
        <end position="156"/>
    </location>
</feature>
<reference evidence="2 3" key="1">
    <citation type="submission" date="2014-09" db="EMBL/GenBank/DDBJ databases">
        <authorList>
            <person name="Ellenberger Sabrina"/>
        </authorList>
    </citation>
    <scope>NUCLEOTIDE SEQUENCE [LARGE SCALE GENOMIC DNA]</scope>
    <source>
        <strain evidence="2 3">CBS 412.66</strain>
    </source>
</reference>
<accession>A0A0B7MXU5</accession>
<gene>
    <name evidence="2" type="primary">PARPA_01419.1 scaffold 1359</name>
</gene>
<sequence length="390" mass="44333">MSTALSFSQTDPVSIPSKSNDDEEQAYKDMIKQLAAQAPEPYGAIPPLSKRKDKKRKKKKKKGKDKKTPIKRMSHVENWLAVDSKESIPDEEDLVHSSPFRNFLSTDFLVLPLHMPPPSLSATTPDEDIRRSDNDGKDLRPVLFPIKQPPIQVIPIKDSRLIDEDEDEEDEEEGEEEEEEGEEDEEEEDEEDEDDSVEKMLTKKRSIPSFSKSQQPSTSMTKSYAMSTSPPLPSSSSVLSTSASSTSSTEQEPSKNRWLETIAQLRRSLTLSANSQPPQENADAATQPPTSTKTKKSSFIPMPLPPKRNVRKKRRSEATTQPRFNPETNTYTRDTRSNPDHLRMISAELNMMRHRKLSSPLKPRGFLPRRTDAFVRGQQRKLSYLRNEVQ</sequence>
<evidence type="ECO:0000256" key="1">
    <source>
        <dbReference type="SAM" id="MobiDB-lite"/>
    </source>
</evidence>
<protein>
    <submittedName>
        <fullName evidence="2">Uncharacterized protein</fullName>
    </submittedName>
</protein>
<name>A0A0B7MXU5_9FUNG</name>
<feature type="region of interest" description="Disordered" evidence="1">
    <location>
        <begin position="1"/>
        <end position="77"/>
    </location>
</feature>
<feature type="compositionally biased region" description="Basic and acidic residues" evidence="1">
    <location>
        <begin position="127"/>
        <end position="140"/>
    </location>
</feature>
<dbReference type="EMBL" id="LN719426">
    <property type="protein sequence ID" value="CEP08110.1"/>
    <property type="molecule type" value="Genomic_DNA"/>
</dbReference>
<evidence type="ECO:0000313" key="2">
    <source>
        <dbReference type="EMBL" id="CEP08110.1"/>
    </source>
</evidence>
<feature type="region of interest" description="Disordered" evidence="1">
    <location>
        <begin position="112"/>
        <end position="340"/>
    </location>
</feature>
<feature type="compositionally biased region" description="Low complexity" evidence="1">
    <location>
        <begin position="234"/>
        <end position="251"/>
    </location>
</feature>
<feature type="compositionally biased region" description="Polar residues" evidence="1">
    <location>
        <begin position="318"/>
        <end position="332"/>
    </location>
</feature>
<feature type="compositionally biased region" description="Polar residues" evidence="1">
    <location>
        <begin position="1"/>
        <end position="18"/>
    </location>
</feature>
<evidence type="ECO:0000313" key="3">
    <source>
        <dbReference type="Proteomes" id="UP000054107"/>
    </source>
</evidence>
<dbReference type="AlphaFoldDB" id="A0A0B7MXU5"/>
<proteinExistence type="predicted"/>
<keyword evidence="3" id="KW-1185">Reference proteome</keyword>
<organism evidence="2 3">
    <name type="scientific">Parasitella parasitica</name>
    <dbReference type="NCBI Taxonomy" id="35722"/>
    <lineage>
        <taxon>Eukaryota</taxon>
        <taxon>Fungi</taxon>
        <taxon>Fungi incertae sedis</taxon>
        <taxon>Mucoromycota</taxon>
        <taxon>Mucoromycotina</taxon>
        <taxon>Mucoromycetes</taxon>
        <taxon>Mucorales</taxon>
        <taxon>Mucorineae</taxon>
        <taxon>Mucoraceae</taxon>
        <taxon>Parasitella</taxon>
    </lineage>
</organism>
<feature type="compositionally biased region" description="Polar residues" evidence="1">
    <location>
        <begin position="267"/>
        <end position="279"/>
    </location>
</feature>
<feature type="compositionally biased region" description="Basic residues" evidence="1">
    <location>
        <begin position="49"/>
        <end position="73"/>
    </location>
</feature>
<feature type="compositionally biased region" description="Polar residues" evidence="1">
    <location>
        <begin position="208"/>
        <end position="226"/>
    </location>
</feature>
<dbReference type="STRING" id="35722.A0A0B7MXU5"/>